<reference evidence="2 3" key="1">
    <citation type="submission" date="2017-01" db="EMBL/GenBank/DDBJ databases">
        <title>Novel large sulfur bacteria in the metagenomes of groundwater-fed chemosynthetic microbial mats in the Lake Huron basin.</title>
        <authorList>
            <person name="Sharrar A.M."/>
            <person name="Flood B.E."/>
            <person name="Bailey J.V."/>
            <person name="Jones D.S."/>
            <person name="Biddanda B."/>
            <person name="Ruberg S.A."/>
            <person name="Marcus D.N."/>
            <person name="Dick G.J."/>
        </authorList>
    </citation>
    <scope>NUCLEOTIDE SEQUENCE [LARGE SCALE GENOMIC DNA]</scope>
    <source>
        <strain evidence="2">A7</strain>
    </source>
</reference>
<sequence>MKPLIRLFFRTLRVVLGPFMLLFEVLSRQKPVVRPAAQQAQVDQDCRSLMLYHFKTCPFCIKVRKEMHRLALPIEKRDAQHDASAKTDLLAGSGHDQVPCLKITDTTGQVQWIKDSGAIISYLNQRFGMLA</sequence>
<gene>
    <name evidence="2" type="ORF">BWK72_11670</name>
</gene>
<evidence type="ECO:0000313" key="2">
    <source>
        <dbReference type="EMBL" id="OQW87936.1"/>
    </source>
</evidence>
<dbReference type="Proteomes" id="UP000192505">
    <property type="component" value="Unassembled WGS sequence"/>
</dbReference>
<evidence type="ECO:0000259" key="1">
    <source>
        <dbReference type="PROSITE" id="PS50404"/>
    </source>
</evidence>
<dbReference type="Pfam" id="PF13417">
    <property type="entry name" value="GST_N_3"/>
    <property type="match status" value="1"/>
</dbReference>
<feature type="domain" description="GST N-terminal" evidence="1">
    <location>
        <begin position="47"/>
        <end position="131"/>
    </location>
</feature>
<dbReference type="Gene3D" id="3.40.30.10">
    <property type="entry name" value="Glutaredoxin"/>
    <property type="match status" value="1"/>
</dbReference>
<accession>A0A1W9KTY8</accession>
<dbReference type="PROSITE" id="PS51354">
    <property type="entry name" value="GLUTAREDOXIN_2"/>
    <property type="match status" value="1"/>
</dbReference>
<protein>
    <submittedName>
        <fullName evidence="2">Glutaredoxin</fullName>
    </submittedName>
</protein>
<proteinExistence type="predicted"/>
<evidence type="ECO:0000313" key="3">
    <source>
        <dbReference type="Proteomes" id="UP000192505"/>
    </source>
</evidence>
<dbReference type="AlphaFoldDB" id="A0A1W9KTY8"/>
<dbReference type="CDD" id="cd00570">
    <property type="entry name" value="GST_N_family"/>
    <property type="match status" value="1"/>
</dbReference>
<dbReference type="InterPro" id="IPR004045">
    <property type="entry name" value="Glutathione_S-Trfase_N"/>
</dbReference>
<name>A0A1W9KTY8_9BURK</name>
<organism evidence="2 3">
    <name type="scientific">Rhodoferax ferrireducens</name>
    <dbReference type="NCBI Taxonomy" id="192843"/>
    <lineage>
        <taxon>Bacteria</taxon>
        <taxon>Pseudomonadati</taxon>
        <taxon>Pseudomonadota</taxon>
        <taxon>Betaproteobacteria</taxon>
        <taxon>Burkholderiales</taxon>
        <taxon>Comamonadaceae</taxon>
        <taxon>Rhodoferax</taxon>
    </lineage>
</organism>
<dbReference type="SUPFAM" id="SSF52833">
    <property type="entry name" value="Thioredoxin-like"/>
    <property type="match status" value="1"/>
</dbReference>
<dbReference type="PROSITE" id="PS50404">
    <property type="entry name" value="GST_NTER"/>
    <property type="match status" value="1"/>
</dbReference>
<dbReference type="InterPro" id="IPR036249">
    <property type="entry name" value="Thioredoxin-like_sf"/>
</dbReference>
<comment type="caution">
    <text evidence="2">The sequence shown here is derived from an EMBL/GenBank/DDBJ whole genome shotgun (WGS) entry which is preliminary data.</text>
</comment>
<dbReference type="EMBL" id="MTEI01000006">
    <property type="protein sequence ID" value="OQW87936.1"/>
    <property type="molecule type" value="Genomic_DNA"/>
</dbReference>